<sequence>MPNSSFQSFKMPGSPKAQGFHGSSWSSLSNMSYRALTVGQRSPLTPIMINQLIEVFLSRLYLSMPFFKRSFILDNIKRNRHENDRQFKALVHSICAYTLFQAIHSQDRPLLPDRLRLAESVLSFVADLHGGADFGQDPTVETVITSFFLFGCQFCRGNHNAAQLRFREAMSLAEILRMHDPSSYEGLSPDEKDRRVRTVTALALVERIYTIQHGSTLLMPRLMGLDIMAFSKLIERASSISEATEDKAVDGLQRMIDQVGFVDETVVRCWKGLCRSDRNARHITAEEVVSLLIRYKKPPNLSSGTSQGAAQHADILLTRHWVRNLLWGLASRHGFISPSASTSELRPEYAVEIAADTIKACAKFDIRSLETHGVGLVEKLYDIASNCVQVAQSFPLREEEFKDSGRFFDVHDLESESNVASTNGTVCPVSLVGGSNWTNQLNGAELDWTATKPTQVEEVLNRFLALFSLFRKGKHPFLKPFMGLMANLDNPGTMGPLPP</sequence>
<evidence type="ECO:0000313" key="1">
    <source>
        <dbReference type="EMBL" id="KAL0931320.1"/>
    </source>
</evidence>
<reference evidence="1 2" key="1">
    <citation type="journal article" date="2020" name="Phytopathology">
        <title>Genome Sequence Resources of Colletotrichum truncatum, C. plurivorum, C. musicola, and C. sojae: Four Species Pathogenic to Soybean (Glycine max).</title>
        <authorList>
            <person name="Rogerio F."/>
            <person name="Boufleur T.R."/>
            <person name="Ciampi-Guillardi M."/>
            <person name="Sukno S.A."/>
            <person name="Thon M.R."/>
            <person name="Massola Junior N.S."/>
            <person name="Baroncelli R."/>
        </authorList>
    </citation>
    <scope>NUCLEOTIDE SEQUENCE [LARGE SCALE GENOMIC DNA]</scope>
    <source>
        <strain evidence="1 2">CMES1059</strain>
    </source>
</reference>
<accession>A0ACC3YHF9</accession>
<gene>
    <name evidence="1" type="ORF">CTRU02_214055</name>
</gene>
<dbReference type="Proteomes" id="UP000805649">
    <property type="component" value="Unassembled WGS sequence"/>
</dbReference>
<protein>
    <submittedName>
        <fullName evidence="1">C6 transcription factor</fullName>
    </submittedName>
</protein>
<dbReference type="EMBL" id="VUJX02000010">
    <property type="protein sequence ID" value="KAL0931320.1"/>
    <property type="molecule type" value="Genomic_DNA"/>
</dbReference>
<name>A0ACC3YHF9_COLTU</name>
<keyword evidence="2" id="KW-1185">Reference proteome</keyword>
<proteinExistence type="predicted"/>
<comment type="caution">
    <text evidence="1">The sequence shown here is derived from an EMBL/GenBank/DDBJ whole genome shotgun (WGS) entry which is preliminary data.</text>
</comment>
<organism evidence="1 2">
    <name type="scientific">Colletotrichum truncatum</name>
    <name type="common">Anthracnose fungus</name>
    <name type="synonym">Colletotrichum capsici</name>
    <dbReference type="NCBI Taxonomy" id="5467"/>
    <lineage>
        <taxon>Eukaryota</taxon>
        <taxon>Fungi</taxon>
        <taxon>Dikarya</taxon>
        <taxon>Ascomycota</taxon>
        <taxon>Pezizomycotina</taxon>
        <taxon>Sordariomycetes</taxon>
        <taxon>Hypocreomycetidae</taxon>
        <taxon>Glomerellales</taxon>
        <taxon>Glomerellaceae</taxon>
        <taxon>Colletotrichum</taxon>
        <taxon>Colletotrichum truncatum species complex</taxon>
    </lineage>
</organism>
<evidence type="ECO:0000313" key="2">
    <source>
        <dbReference type="Proteomes" id="UP000805649"/>
    </source>
</evidence>